<reference evidence="3 4" key="1">
    <citation type="journal article" date="2019" name="Sci. Rep.">
        <title>Comparative genomics of chytrid fungi reveal insights into the obligate biotrophic and pathogenic lifestyle of Synchytrium endobioticum.</title>
        <authorList>
            <person name="van de Vossenberg B.T.L.H."/>
            <person name="Warris S."/>
            <person name="Nguyen H.D.T."/>
            <person name="van Gent-Pelzer M.P.E."/>
            <person name="Joly D.L."/>
            <person name="van de Geest H.C."/>
            <person name="Bonants P.J.M."/>
            <person name="Smith D.S."/>
            <person name="Levesque C.A."/>
            <person name="van der Lee T.A.J."/>
        </authorList>
    </citation>
    <scope>NUCLEOTIDE SEQUENCE [LARGE SCALE GENOMIC DNA]</scope>
    <source>
        <strain evidence="3 4">CBS 809.83</strain>
    </source>
</reference>
<keyword evidence="2" id="KW-0812">Transmembrane</keyword>
<organism evidence="3 4">
    <name type="scientific">Powellomyces hirtus</name>
    <dbReference type="NCBI Taxonomy" id="109895"/>
    <lineage>
        <taxon>Eukaryota</taxon>
        <taxon>Fungi</taxon>
        <taxon>Fungi incertae sedis</taxon>
        <taxon>Chytridiomycota</taxon>
        <taxon>Chytridiomycota incertae sedis</taxon>
        <taxon>Chytridiomycetes</taxon>
        <taxon>Spizellomycetales</taxon>
        <taxon>Powellomycetaceae</taxon>
        <taxon>Powellomyces</taxon>
    </lineage>
</organism>
<gene>
    <name evidence="3" type="ORF">PhCBS80983_g03615</name>
</gene>
<dbReference type="EMBL" id="QEAQ01000048">
    <property type="protein sequence ID" value="TPX57712.1"/>
    <property type="molecule type" value="Genomic_DNA"/>
</dbReference>
<evidence type="ECO:0000313" key="4">
    <source>
        <dbReference type="Proteomes" id="UP000318582"/>
    </source>
</evidence>
<evidence type="ECO:0000256" key="2">
    <source>
        <dbReference type="SAM" id="Phobius"/>
    </source>
</evidence>
<sequence>MPSKADREFGRYRQCFFRLYSEISTRRRRKGTYTARQSNRTGPPENEHEQEEFDRLISLMTFKSKISYGYVVTFLHCYLCYYYLHRLGASCYSAHHRPWGDFDRLHCITHPVTYVDWVSAVQLVFYTLTLAGRFLHPPFERGVLLYGTYVMNGAIWSAWWFLSSKAICSSRAKWAPPPPPPQDAAELQQCGSWSPLWVPVLHWWLYAFLRRYALGLAHWEHENQLMHAETIFATLRTIPTRTTPLREKPYFVYQLWAYFSSALPLLVWGWVLKPRGVAAWQPTDLADWPGLVRVALFAASTTCMLKIYLSFLHFQSRCIVWTEPFRRGVLIYEFEGEVKVGHIIAPYC</sequence>
<keyword evidence="2" id="KW-0472">Membrane</keyword>
<evidence type="ECO:0000313" key="3">
    <source>
        <dbReference type="EMBL" id="TPX57712.1"/>
    </source>
</evidence>
<feature type="transmembrane region" description="Helical" evidence="2">
    <location>
        <begin position="143"/>
        <end position="162"/>
    </location>
</feature>
<feature type="region of interest" description="Disordered" evidence="1">
    <location>
        <begin position="30"/>
        <end position="50"/>
    </location>
</feature>
<feature type="transmembrane region" description="Helical" evidence="2">
    <location>
        <begin position="250"/>
        <end position="271"/>
    </location>
</feature>
<dbReference type="AlphaFoldDB" id="A0A507E1R9"/>
<name>A0A507E1R9_9FUNG</name>
<keyword evidence="4" id="KW-1185">Reference proteome</keyword>
<accession>A0A507E1R9</accession>
<dbReference type="Proteomes" id="UP000318582">
    <property type="component" value="Unassembled WGS sequence"/>
</dbReference>
<protein>
    <submittedName>
        <fullName evidence="3">Uncharacterized protein</fullName>
    </submittedName>
</protein>
<feature type="transmembrane region" description="Helical" evidence="2">
    <location>
        <begin position="66"/>
        <end position="84"/>
    </location>
</feature>
<feature type="transmembrane region" description="Helical" evidence="2">
    <location>
        <begin position="291"/>
        <end position="309"/>
    </location>
</feature>
<keyword evidence="2" id="KW-1133">Transmembrane helix</keyword>
<comment type="caution">
    <text evidence="3">The sequence shown here is derived from an EMBL/GenBank/DDBJ whole genome shotgun (WGS) entry which is preliminary data.</text>
</comment>
<proteinExistence type="predicted"/>
<evidence type="ECO:0000256" key="1">
    <source>
        <dbReference type="SAM" id="MobiDB-lite"/>
    </source>
</evidence>